<dbReference type="RefSeq" id="XP_039136455.1">
    <property type="nucleotide sequence ID" value="XM_039280521.1"/>
</dbReference>
<organism evidence="2 3">
    <name type="scientific">Dioscorea cayennensis subsp. rotundata</name>
    <name type="common">White Guinea yam</name>
    <name type="synonym">Dioscorea rotundata</name>
    <dbReference type="NCBI Taxonomy" id="55577"/>
    <lineage>
        <taxon>Eukaryota</taxon>
        <taxon>Viridiplantae</taxon>
        <taxon>Streptophyta</taxon>
        <taxon>Embryophyta</taxon>
        <taxon>Tracheophyta</taxon>
        <taxon>Spermatophyta</taxon>
        <taxon>Magnoliopsida</taxon>
        <taxon>Liliopsida</taxon>
        <taxon>Dioscoreales</taxon>
        <taxon>Dioscoreaceae</taxon>
        <taxon>Dioscorea</taxon>
    </lineage>
</organism>
<keyword evidence="2" id="KW-1185">Reference proteome</keyword>
<dbReference type="Proteomes" id="UP001515500">
    <property type="component" value="Chromosome 12"/>
</dbReference>
<dbReference type="AlphaFoldDB" id="A0AB40C9B4"/>
<name>A0AB40C9B4_DIOCR</name>
<gene>
    <name evidence="3" type="primary">LOC120273814</name>
</gene>
<proteinExistence type="predicted"/>
<keyword evidence="1" id="KW-1133">Transmembrane helix</keyword>
<protein>
    <submittedName>
        <fullName evidence="3">Uncharacterized protein LOC120273814 isoform X1</fullName>
    </submittedName>
</protein>
<dbReference type="GeneID" id="120273814"/>
<evidence type="ECO:0000256" key="1">
    <source>
        <dbReference type="SAM" id="Phobius"/>
    </source>
</evidence>
<evidence type="ECO:0000313" key="2">
    <source>
        <dbReference type="Proteomes" id="UP001515500"/>
    </source>
</evidence>
<accession>A0AB40C9B4</accession>
<reference evidence="3" key="1">
    <citation type="submission" date="2025-08" db="UniProtKB">
        <authorList>
            <consortium name="RefSeq"/>
        </authorList>
    </citation>
    <scope>IDENTIFICATION</scope>
</reference>
<feature type="transmembrane region" description="Helical" evidence="1">
    <location>
        <begin position="6"/>
        <end position="26"/>
    </location>
</feature>
<sequence length="156" mass="17717">MHCPLVFLIFILLVFLFFILLVFLLFNRTSPLHPTPLSGLHFHPSIHPWHLYLDPSGRMRRILSAGVDVSIEEIESTVNAILDGNMNAILEQRHSINDLMILILKLKRENTLTIYRTYTGHCLVVGLEAFQVDRTSVDFVLSLLLAAQGNQGVQIK</sequence>
<keyword evidence="1" id="KW-0812">Transmembrane</keyword>
<keyword evidence="1" id="KW-0472">Membrane</keyword>
<evidence type="ECO:0000313" key="3">
    <source>
        <dbReference type="RefSeq" id="XP_039136455.1"/>
    </source>
</evidence>